<dbReference type="InterPro" id="IPR001763">
    <property type="entry name" value="Rhodanese-like_dom"/>
</dbReference>
<reference evidence="2 3" key="1">
    <citation type="submission" date="2022-11" db="EMBL/GenBank/DDBJ databases">
        <title>Deinococcus ZS9-10, Low Temperature and Draught-tolerating, UV-resistant Bacteria from Continental Antarctica.</title>
        <authorList>
            <person name="Cheng L."/>
        </authorList>
    </citation>
    <scope>NUCLEOTIDE SEQUENCE [LARGE SCALE GENOMIC DNA]</scope>
    <source>
        <strain evidence="2 3">ZS9-10</strain>
    </source>
</reference>
<organism evidence="2 3">
    <name type="scientific">Deinococcus arenicola</name>
    <dbReference type="NCBI Taxonomy" id="2994950"/>
    <lineage>
        <taxon>Bacteria</taxon>
        <taxon>Thermotogati</taxon>
        <taxon>Deinococcota</taxon>
        <taxon>Deinococci</taxon>
        <taxon>Deinococcales</taxon>
        <taxon>Deinococcaceae</taxon>
        <taxon>Deinococcus</taxon>
    </lineage>
</organism>
<comment type="caution">
    <text evidence="2">The sequence shown here is derived from an EMBL/GenBank/DDBJ whole genome shotgun (WGS) entry which is preliminary data.</text>
</comment>
<dbReference type="Proteomes" id="UP001276150">
    <property type="component" value="Unassembled WGS sequence"/>
</dbReference>
<dbReference type="PROSITE" id="PS50206">
    <property type="entry name" value="RHODANESE_3"/>
    <property type="match status" value="1"/>
</dbReference>
<accession>A0ABU4DUQ6</accession>
<dbReference type="EMBL" id="JAPMIV010000026">
    <property type="protein sequence ID" value="MDV6375424.1"/>
    <property type="molecule type" value="Genomic_DNA"/>
</dbReference>
<protein>
    <submittedName>
        <fullName evidence="2">Rhodanese-like domain-containing protein</fullName>
    </submittedName>
</protein>
<feature type="domain" description="Rhodanese" evidence="1">
    <location>
        <begin position="3"/>
        <end position="61"/>
    </location>
</feature>
<dbReference type="Gene3D" id="3.40.250.10">
    <property type="entry name" value="Rhodanese-like domain"/>
    <property type="match status" value="1"/>
</dbReference>
<dbReference type="Pfam" id="PF00581">
    <property type="entry name" value="Rhodanese"/>
    <property type="match status" value="1"/>
</dbReference>
<evidence type="ECO:0000313" key="3">
    <source>
        <dbReference type="Proteomes" id="UP001276150"/>
    </source>
</evidence>
<name>A0ABU4DUQ6_9DEIO</name>
<sequence length="63" mass="6509">MPEKTAGRLAHLPAGKTIICQCGSGGRSVQATQIMKGAGPDARNLHGGLRAWQSAGLPVKTKK</sequence>
<dbReference type="CDD" id="cd00158">
    <property type="entry name" value="RHOD"/>
    <property type="match status" value="1"/>
</dbReference>
<dbReference type="SUPFAM" id="SSF52821">
    <property type="entry name" value="Rhodanese/Cell cycle control phosphatase"/>
    <property type="match status" value="1"/>
</dbReference>
<dbReference type="InterPro" id="IPR036873">
    <property type="entry name" value="Rhodanese-like_dom_sf"/>
</dbReference>
<proteinExistence type="predicted"/>
<gene>
    <name evidence="2" type="ORF">ORD21_12565</name>
</gene>
<keyword evidence="3" id="KW-1185">Reference proteome</keyword>
<evidence type="ECO:0000313" key="2">
    <source>
        <dbReference type="EMBL" id="MDV6375424.1"/>
    </source>
</evidence>
<evidence type="ECO:0000259" key="1">
    <source>
        <dbReference type="PROSITE" id="PS50206"/>
    </source>
</evidence>